<sequence length="327" mass="35825">MTVSDACKLLCFSSCALVCLSTSGRNVLIMTCDTTAKLNGKVVVVTGGSSGMGFEAAKNLASRGARVIIASRNETKLKAAQDQIIEATGNQNVAYKTVDLGSLKSVRNLASELNSEDQINVLINNAGAVALPDKLTADDLNLTMQVNYFGAFLLTFLLLPKLKASAPSRIVNGIGGAMYFGEINFDHWNDIGRYNIITALGTSKLAVDLFNAELDTRLKNTGVTVNGYDPFVVRDTSILANIPGIVQHVSKFFINIIGRRKEDVGREIAYLASAPEMESVSGNLYKFCYPFKNHWLVNDRELTRRLWEESKKAVKIDKNEDWEVNDV</sequence>
<protein>
    <submittedName>
        <fullName evidence="3">Uncharacterized protein</fullName>
    </submittedName>
</protein>
<dbReference type="Proteomes" id="UP000814243">
    <property type="component" value="Unassembled WGS sequence"/>
</dbReference>
<reference evidence="3" key="1">
    <citation type="journal article" date="2021" name="G3 (Bethesda)">
        <title>Genome and transcriptome analysis of the beet armyworm Spodoptera exigua reveals targets for pest control. .</title>
        <authorList>
            <person name="Simon S."/>
            <person name="Breeschoten T."/>
            <person name="Jansen H.J."/>
            <person name="Dirks R.P."/>
            <person name="Schranz M.E."/>
            <person name="Ros V.I.D."/>
        </authorList>
    </citation>
    <scope>NUCLEOTIDE SEQUENCE</scope>
    <source>
        <strain evidence="3">TB_SE_WUR_2020</strain>
    </source>
</reference>
<dbReference type="PRINTS" id="PR00081">
    <property type="entry name" value="GDHRDH"/>
</dbReference>
<dbReference type="AlphaFoldDB" id="A0A922MJI4"/>
<name>A0A922MJI4_SPOEX</name>
<dbReference type="PANTHER" id="PTHR43157:SF31">
    <property type="entry name" value="PHOSPHATIDYLINOSITOL-GLYCAN BIOSYNTHESIS CLASS F PROTEIN"/>
    <property type="match status" value="1"/>
</dbReference>
<dbReference type="InterPro" id="IPR002347">
    <property type="entry name" value="SDR_fam"/>
</dbReference>
<dbReference type="GO" id="GO:0016491">
    <property type="term" value="F:oxidoreductase activity"/>
    <property type="evidence" value="ECO:0007669"/>
    <property type="project" value="UniProtKB-KW"/>
</dbReference>
<comment type="caution">
    <text evidence="3">The sequence shown here is derived from an EMBL/GenBank/DDBJ whole genome shotgun (WGS) entry which is preliminary data.</text>
</comment>
<gene>
    <name evidence="3" type="ORF">HF086_014912</name>
</gene>
<keyword evidence="2" id="KW-0732">Signal</keyword>
<accession>A0A922MJI4</accession>
<feature type="chain" id="PRO_5036713181" evidence="2">
    <location>
        <begin position="22"/>
        <end position="327"/>
    </location>
</feature>
<dbReference type="PANTHER" id="PTHR43157">
    <property type="entry name" value="PHOSPHATIDYLINOSITOL-GLYCAN BIOSYNTHESIS CLASS F PROTEIN-RELATED"/>
    <property type="match status" value="1"/>
</dbReference>
<evidence type="ECO:0000256" key="2">
    <source>
        <dbReference type="SAM" id="SignalP"/>
    </source>
</evidence>
<dbReference type="Pfam" id="PF00106">
    <property type="entry name" value="adh_short"/>
    <property type="match status" value="1"/>
</dbReference>
<organism evidence="3 4">
    <name type="scientific">Spodoptera exigua</name>
    <name type="common">Beet armyworm</name>
    <name type="synonym">Noctua fulgens</name>
    <dbReference type="NCBI Taxonomy" id="7107"/>
    <lineage>
        <taxon>Eukaryota</taxon>
        <taxon>Metazoa</taxon>
        <taxon>Ecdysozoa</taxon>
        <taxon>Arthropoda</taxon>
        <taxon>Hexapoda</taxon>
        <taxon>Insecta</taxon>
        <taxon>Pterygota</taxon>
        <taxon>Neoptera</taxon>
        <taxon>Endopterygota</taxon>
        <taxon>Lepidoptera</taxon>
        <taxon>Glossata</taxon>
        <taxon>Ditrysia</taxon>
        <taxon>Noctuoidea</taxon>
        <taxon>Noctuidae</taxon>
        <taxon>Amphipyrinae</taxon>
        <taxon>Spodoptera</taxon>
    </lineage>
</organism>
<evidence type="ECO:0000313" key="4">
    <source>
        <dbReference type="Proteomes" id="UP000814243"/>
    </source>
</evidence>
<proteinExistence type="predicted"/>
<keyword evidence="1" id="KW-0560">Oxidoreductase</keyword>
<dbReference type="Gene3D" id="3.40.50.720">
    <property type="entry name" value="NAD(P)-binding Rossmann-like Domain"/>
    <property type="match status" value="1"/>
</dbReference>
<dbReference type="SUPFAM" id="SSF51735">
    <property type="entry name" value="NAD(P)-binding Rossmann-fold domains"/>
    <property type="match status" value="1"/>
</dbReference>
<evidence type="ECO:0000256" key="1">
    <source>
        <dbReference type="ARBA" id="ARBA00023002"/>
    </source>
</evidence>
<feature type="signal peptide" evidence="2">
    <location>
        <begin position="1"/>
        <end position="21"/>
    </location>
</feature>
<dbReference type="EMBL" id="JACEFF010000418">
    <property type="protein sequence ID" value="KAH9638051.1"/>
    <property type="molecule type" value="Genomic_DNA"/>
</dbReference>
<dbReference type="InterPro" id="IPR036291">
    <property type="entry name" value="NAD(P)-bd_dom_sf"/>
</dbReference>
<evidence type="ECO:0000313" key="3">
    <source>
        <dbReference type="EMBL" id="KAH9638051.1"/>
    </source>
</evidence>